<dbReference type="EMBL" id="JAAMPC010000004">
    <property type="protein sequence ID" value="KAG2314403.1"/>
    <property type="molecule type" value="Genomic_DNA"/>
</dbReference>
<proteinExistence type="predicted"/>
<protein>
    <submittedName>
        <fullName evidence="2">Uncharacterized protein</fullName>
    </submittedName>
</protein>
<comment type="caution">
    <text evidence="2">The sequence shown here is derived from an EMBL/GenBank/DDBJ whole genome shotgun (WGS) entry which is preliminary data.</text>
</comment>
<evidence type="ECO:0000313" key="2">
    <source>
        <dbReference type="EMBL" id="KAG2314403.1"/>
    </source>
</evidence>
<evidence type="ECO:0000256" key="1">
    <source>
        <dbReference type="SAM" id="MobiDB-lite"/>
    </source>
</evidence>
<accession>A0A8X7VMA0</accession>
<dbReference type="AlphaFoldDB" id="A0A8X7VMA0"/>
<dbReference type="Proteomes" id="UP000886595">
    <property type="component" value="Unassembled WGS sequence"/>
</dbReference>
<sequence>MCIDENANGVGAEVANIDQAFEYAQSVSKENGDNDDDHGVSISNSESNRLQDVEIQYLEDTLHTHVVDSASKPSGSRIPATERLSLPELPSSPIRTLSEDRLHVSLRLEGLPDQYPDEDAPPKAPSQQKKRRGRPPLVSNSQALPEPPNSAAPKKTSFDGDSPVYVEDVVDTSRAAHIENGGDDDDGGYDYAPAA</sequence>
<name>A0A8X7VMA0_BRACI</name>
<feature type="region of interest" description="Disordered" evidence="1">
    <location>
        <begin position="28"/>
        <end position="49"/>
    </location>
</feature>
<dbReference type="OrthoDB" id="1102798at2759"/>
<gene>
    <name evidence="2" type="ORF">Bca52824_017525</name>
</gene>
<reference evidence="2 3" key="1">
    <citation type="submission" date="2020-02" db="EMBL/GenBank/DDBJ databases">
        <authorList>
            <person name="Ma Q."/>
            <person name="Huang Y."/>
            <person name="Song X."/>
            <person name="Pei D."/>
        </authorList>
    </citation>
    <scope>NUCLEOTIDE SEQUENCE [LARGE SCALE GENOMIC DNA]</scope>
    <source>
        <strain evidence="2">Sxm20200214</strain>
        <tissue evidence="2">Leaf</tissue>
    </source>
</reference>
<feature type="region of interest" description="Disordered" evidence="1">
    <location>
        <begin position="67"/>
        <end position="195"/>
    </location>
</feature>
<organism evidence="2 3">
    <name type="scientific">Brassica carinata</name>
    <name type="common">Ethiopian mustard</name>
    <name type="synonym">Abyssinian cabbage</name>
    <dbReference type="NCBI Taxonomy" id="52824"/>
    <lineage>
        <taxon>Eukaryota</taxon>
        <taxon>Viridiplantae</taxon>
        <taxon>Streptophyta</taxon>
        <taxon>Embryophyta</taxon>
        <taxon>Tracheophyta</taxon>
        <taxon>Spermatophyta</taxon>
        <taxon>Magnoliopsida</taxon>
        <taxon>eudicotyledons</taxon>
        <taxon>Gunneridae</taxon>
        <taxon>Pentapetalae</taxon>
        <taxon>rosids</taxon>
        <taxon>malvids</taxon>
        <taxon>Brassicales</taxon>
        <taxon>Brassicaceae</taxon>
        <taxon>Brassiceae</taxon>
        <taxon>Brassica</taxon>
    </lineage>
</organism>
<evidence type="ECO:0000313" key="3">
    <source>
        <dbReference type="Proteomes" id="UP000886595"/>
    </source>
</evidence>
<keyword evidence="3" id="KW-1185">Reference proteome</keyword>